<reference evidence="1" key="1">
    <citation type="submission" date="2018-08" db="EMBL/GenBank/DDBJ databases">
        <title>Murine metabolic-syndrome-specific gut microbial biobank.</title>
        <authorList>
            <person name="Liu C."/>
        </authorList>
    </citation>
    <scope>NUCLEOTIDE SEQUENCE [LARGE SCALE GENOMIC DNA]</scope>
    <source>
        <strain evidence="1">Z82</strain>
    </source>
</reference>
<dbReference type="Pfam" id="PF19570">
    <property type="entry name" value="DUF6088"/>
    <property type="match status" value="1"/>
</dbReference>
<dbReference type="AlphaFoldDB" id="A0A7C9NCF4"/>
<organism evidence="1">
    <name type="scientific">Muribaculaceae bacterium Z82</name>
    <dbReference type="NCBI Taxonomy" id="2304548"/>
    <lineage>
        <taxon>Bacteria</taxon>
        <taxon>Pseudomonadati</taxon>
        <taxon>Bacteroidota</taxon>
        <taxon>Bacteroidia</taxon>
        <taxon>Bacteroidales</taxon>
        <taxon>Muribaculaceae</taxon>
    </lineage>
</organism>
<sequence>MTRRRTIEELISEARPGDVFVPADFAETGSADSVRKALSRLVSAGELERPIRGLYRKPRRSAFLGKGVPAGPDEIAEALARKFEWHIAPYGDTALNRLGVDPQVPSVVRYVSDGPYRTYQYGPYTIEFRHTANRDLSRLNPVAATVVQALKALGKSGVTGEKLDIISSRLDDSQMDKLISGTRNATSWVREAVREMQERRTQNA</sequence>
<evidence type="ECO:0000313" key="1">
    <source>
        <dbReference type="EMBL" id="NBI34468.1"/>
    </source>
</evidence>
<accession>A0A7C9NCF4</accession>
<evidence type="ECO:0008006" key="2">
    <source>
        <dbReference type="Google" id="ProtNLM"/>
    </source>
</evidence>
<comment type="caution">
    <text evidence="1">The sequence shown here is derived from an EMBL/GenBank/DDBJ whole genome shotgun (WGS) entry which is preliminary data.</text>
</comment>
<proteinExistence type="predicted"/>
<gene>
    <name evidence="1" type="ORF">D1639_05375</name>
</gene>
<protein>
    <recommendedName>
        <fullName evidence="2">Type IV toxin-antitoxin system AbiEi family antitoxin domain-containing protein</fullName>
    </recommendedName>
</protein>
<dbReference type="InterPro" id="IPR045738">
    <property type="entry name" value="DUF6088"/>
</dbReference>
<dbReference type="EMBL" id="QWKH01000029">
    <property type="protein sequence ID" value="NBI34468.1"/>
    <property type="molecule type" value="Genomic_DNA"/>
</dbReference>
<name>A0A7C9NCF4_9BACT</name>